<feature type="transmembrane region" description="Helical" evidence="1">
    <location>
        <begin position="35"/>
        <end position="57"/>
    </location>
</feature>
<dbReference type="Proteomes" id="UP000322025">
    <property type="component" value="Unassembled WGS sequence"/>
</dbReference>
<keyword evidence="1" id="KW-0812">Transmembrane</keyword>
<dbReference type="OrthoDB" id="9932911at2"/>
<reference evidence="2" key="1">
    <citation type="submission" date="2019-07" db="EMBL/GenBank/DDBJ databases">
        <authorList>
            <person name="Wongkuna S."/>
            <person name="Scaria J."/>
        </authorList>
    </citation>
    <scope>NUCLEOTIDE SEQUENCE [LARGE SCALE GENOMIC DNA]</scope>
    <source>
        <strain evidence="2">SW178</strain>
    </source>
</reference>
<dbReference type="RefSeq" id="WP_143449265.1">
    <property type="nucleotide sequence ID" value="NZ_VMSO01000024.1"/>
</dbReference>
<evidence type="ECO:0000313" key="2">
    <source>
        <dbReference type="EMBL" id="KAA8500462.1"/>
    </source>
</evidence>
<name>A0A5M9HZI1_9FIRM</name>
<dbReference type="AlphaFoldDB" id="A0A5M9HZI1"/>
<feature type="transmembrane region" description="Helical" evidence="1">
    <location>
        <begin position="6"/>
        <end position="23"/>
    </location>
</feature>
<proteinExistence type="predicted"/>
<accession>A0A5M9HZI1</accession>
<dbReference type="EMBL" id="VMSO01000024">
    <property type="protein sequence ID" value="KAA8500462.1"/>
    <property type="molecule type" value="Genomic_DNA"/>
</dbReference>
<protein>
    <submittedName>
        <fullName evidence="2">Uncharacterized protein</fullName>
    </submittedName>
</protein>
<evidence type="ECO:0000256" key="1">
    <source>
        <dbReference type="SAM" id="Phobius"/>
    </source>
</evidence>
<keyword evidence="1" id="KW-0472">Membrane</keyword>
<evidence type="ECO:0000313" key="3">
    <source>
        <dbReference type="Proteomes" id="UP000322025"/>
    </source>
</evidence>
<gene>
    <name evidence="2" type="ORF">FNY66_13300</name>
</gene>
<sequence>MELWVAGIALLIIATGILVLILCREKIHKGLRIAVVCVLGVLFVAVLGYIALTFLFLNSLDSPPLDVSTASGKVLSEKQAIIGEHKTPVPVPLDYEVLKHINELCP</sequence>
<organism evidence="2 3">
    <name type="scientific">Mediterraneibacter catenae</name>
    <dbReference type="NCBI Taxonomy" id="2594882"/>
    <lineage>
        <taxon>Bacteria</taxon>
        <taxon>Bacillati</taxon>
        <taxon>Bacillota</taxon>
        <taxon>Clostridia</taxon>
        <taxon>Lachnospirales</taxon>
        <taxon>Lachnospiraceae</taxon>
        <taxon>Mediterraneibacter</taxon>
    </lineage>
</organism>
<keyword evidence="3" id="KW-1185">Reference proteome</keyword>
<comment type="caution">
    <text evidence="2">The sequence shown here is derived from an EMBL/GenBank/DDBJ whole genome shotgun (WGS) entry which is preliminary data.</text>
</comment>
<keyword evidence="1" id="KW-1133">Transmembrane helix</keyword>